<feature type="region of interest" description="Disordered" evidence="1">
    <location>
        <begin position="50"/>
        <end position="82"/>
    </location>
</feature>
<name>A0AAV4AT56_9GAST</name>
<proteinExistence type="predicted"/>
<organism evidence="2 3">
    <name type="scientific">Plakobranchus ocellatus</name>
    <dbReference type="NCBI Taxonomy" id="259542"/>
    <lineage>
        <taxon>Eukaryota</taxon>
        <taxon>Metazoa</taxon>
        <taxon>Spiralia</taxon>
        <taxon>Lophotrochozoa</taxon>
        <taxon>Mollusca</taxon>
        <taxon>Gastropoda</taxon>
        <taxon>Heterobranchia</taxon>
        <taxon>Euthyneura</taxon>
        <taxon>Panpulmonata</taxon>
        <taxon>Sacoglossa</taxon>
        <taxon>Placobranchoidea</taxon>
        <taxon>Plakobranchidae</taxon>
        <taxon>Plakobranchus</taxon>
    </lineage>
</organism>
<evidence type="ECO:0000313" key="3">
    <source>
        <dbReference type="Proteomes" id="UP000735302"/>
    </source>
</evidence>
<sequence>MSIFFVVASVPLEYLSITIQWIDSCMDRSSVFLNPTDIVFSIFNCCNNNDGDDGDDDDDDDGDDDDDDGDDDDDDGDGDGTG</sequence>
<keyword evidence="3" id="KW-1185">Reference proteome</keyword>
<comment type="caution">
    <text evidence="2">The sequence shown here is derived from an EMBL/GenBank/DDBJ whole genome shotgun (WGS) entry which is preliminary data.</text>
</comment>
<gene>
    <name evidence="2" type="ORF">PoB_003748900</name>
</gene>
<accession>A0AAV4AT56</accession>
<dbReference type="AlphaFoldDB" id="A0AAV4AT56"/>
<dbReference type="Proteomes" id="UP000735302">
    <property type="component" value="Unassembled WGS sequence"/>
</dbReference>
<protein>
    <submittedName>
        <fullName evidence="2">Uncharacterized protein</fullName>
    </submittedName>
</protein>
<evidence type="ECO:0000313" key="2">
    <source>
        <dbReference type="EMBL" id="GFO10984.1"/>
    </source>
</evidence>
<reference evidence="2 3" key="1">
    <citation type="journal article" date="2021" name="Elife">
        <title>Chloroplast acquisition without the gene transfer in kleptoplastic sea slugs, Plakobranchus ocellatus.</title>
        <authorList>
            <person name="Maeda T."/>
            <person name="Takahashi S."/>
            <person name="Yoshida T."/>
            <person name="Shimamura S."/>
            <person name="Takaki Y."/>
            <person name="Nagai Y."/>
            <person name="Toyoda A."/>
            <person name="Suzuki Y."/>
            <person name="Arimoto A."/>
            <person name="Ishii H."/>
            <person name="Satoh N."/>
            <person name="Nishiyama T."/>
            <person name="Hasebe M."/>
            <person name="Maruyama T."/>
            <person name="Minagawa J."/>
            <person name="Obokata J."/>
            <person name="Shigenobu S."/>
        </authorList>
    </citation>
    <scope>NUCLEOTIDE SEQUENCE [LARGE SCALE GENOMIC DNA]</scope>
</reference>
<dbReference type="EMBL" id="BLXT01004214">
    <property type="protein sequence ID" value="GFO10984.1"/>
    <property type="molecule type" value="Genomic_DNA"/>
</dbReference>
<evidence type="ECO:0000256" key="1">
    <source>
        <dbReference type="SAM" id="MobiDB-lite"/>
    </source>
</evidence>